<name>K3ZCW6_SETIT</name>
<dbReference type="EnsemblPlants" id="KQL14391">
    <property type="protein sequence ID" value="KQL14391"/>
    <property type="gene ID" value="SETIT_024396mg"/>
</dbReference>
<protein>
    <recommendedName>
        <fullName evidence="2">PB1-like domain-containing protein</fullName>
    </recommendedName>
</protein>
<evidence type="ECO:0000313" key="4">
    <source>
        <dbReference type="Proteomes" id="UP000004995"/>
    </source>
</evidence>
<reference evidence="4" key="1">
    <citation type="journal article" date="2012" name="Nat. Biotechnol.">
        <title>Reference genome sequence of the model plant Setaria.</title>
        <authorList>
            <person name="Bennetzen J.L."/>
            <person name="Schmutz J."/>
            <person name="Wang H."/>
            <person name="Percifield R."/>
            <person name="Hawkins J."/>
            <person name="Pontaroli A.C."/>
            <person name="Estep M."/>
            <person name="Feng L."/>
            <person name="Vaughn J.N."/>
            <person name="Grimwood J."/>
            <person name="Jenkins J."/>
            <person name="Barry K."/>
            <person name="Lindquist E."/>
            <person name="Hellsten U."/>
            <person name="Deshpande S."/>
            <person name="Wang X."/>
            <person name="Wu X."/>
            <person name="Mitros T."/>
            <person name="Triplett J."/>
            <person name="Yang X."/>
            <person name="Ye C.Y."/>
            <person name="Mauro-Herrera M."/>
            <person name="Wang L."/>
            <person name="Li P."/>
            <person name="Sharma M."/>
            <person name="Sharma R."/>
            <person name="Ronald P.C."/>
            <person name="Panaud O."/>
            <person name="Kellogg E.A."/>
            <person name="Brutnell T.P."/>
            <person name="Doust A.N."/>
            <person name="Tuskan G.A."/>
            <person name="Rokhsar D."/>
            <person name="Devos K.M."/>
        </authorList>
    </citation>
    <scope>NUCLEOTIDE SEQUENCE [LARGE SCALE GENOMIC DNA]</scope>
    <source>
        <strain evidence="4">cv. Yugu1</strain>
    </source>
</reference>
<feature type="region of interest" description="Disordered" evidence="1">
    <location>
        <begin position="166"/>
        <end position="197"/>
    </location>
</feature>
<sequence>MALTLWRKTDPAPSYGDNPDEFTIKVHHGGFFVGFGHLRSFVNGKVSCFDHCEVDTWSTLWLDDMVENLGYPKTPNLKYYWLLPRKKIAGGLRVIVGDADTNAMCSVVDRIKNLVVYLDHDDTVISGSWDDVIVNPIAELPEVPSPVKNNDREKLPEFYRNLSPCQSTHADEEEDNISDQDSEDSNFFDSDNEVDDGDDDLFVDYVDEDVMDEGIFGSKNTARAKKAKGSRLKGVEHLLIAELLSDDDYEELLLSSDDRDAQVWVLKKYTANWLVDKYLESFRANDKMSIFNFTKTVQKDWNLTPSRTKPLICLDGCYIETKVGGQILTVVGIDPNDCIYPIVLATVEVESKDTWKWFLETLKQDLGIVNTYPWTVMTNNQMDT</sequence>
<evidence type="ECO:0000259" key="2">
    <source>
        <dbReference type="Pfam" id="PF26130"/>
    </source>
</evidence>
<evidence type="ECO:0000256" key="1">
    <source>
        <dbReference type="SAM" id="MobiDB-lite"/>
    </source>
</evidence>
<dbReference type="InterPro" id="IPR058594">
    <property type="entry name" value="PB1-like_dom_pln"/>
</dbReference>
<proteinExistence type="predicted"/>
<dbReference type="Gramene" id="KQL14391">
    <property type="protein sequence ID" value="KQL14391"/>
    <property type="gene ID" value="SETIT_024396mg"/>
</dbReference>
<dbReference type="InParanoid" id="K3ZCW6"/>
<dbReference type="PANTHER" id="PTHR31973:SF191">
    <property type="entry name" value="OS05G0489400 PROTEIN"/>
    <property type="match status" value="1"/>
</dbReference>
<dbReference type="EMBL" id="AGNK02001563">
    <property type="status" value="NOT_ANNOTATED_CDS"/>
    <property type="molecule type" value="Genomic_DNA"/>
</dbReference>
<dbReference type="PANTHER" id="PTHR31973">
    <property type="entry name" value="POLYPROTEIN, PUTATIVE-RELATED"/>
    <property type="match status" value="1"/>
</dbReference>
<dbReference type="AlphaFoldDB" id="K3ZCW6"/>
<organism evidence="3 4">
    <name type="scientific">Setaria italica</name>
    <name type="common">Foxtail millet</name>
    <name type="synonym">Panicum italicum</name>
    <dbReference type="NCBI Taxonomy" id="4555"/>
    <lineage>
        <taxon>Eukaryota</taxon>
        <taxon>Viridiplantae</taxon>
        <taxon>Streptophyta</taxon>
        <taxon>Embryophyta</taxon>
        <taxon>Tracheophyta</taxon>
        <taxon>Spermatophyta</taxon>
        <taxon>Magnoliopsida</taxon>
        <taxon>Liliopsida</taxon>
        <taxon>Poales</taxon>
        <taxon>Poaceae</taxon>
        <taxon>PACMAD clade</taxon>
        <taxon>Panicoideae</taxon>
        <taxon>Panicodae</taxon>
        <taxon>Paniceae</taxon>
        <taxon>Cenchrinae</taxon>
        <taxon>Setaria</taxon>
    </lineage>
</organism>
<dbReference type="OMA" id="PCQSTHA"/>
<reference evidence="3" key="2">
    <citation type="submission" date="2018-08" db="UniProtKB">
        <authorList>
            <consortium name="EnsemblPlants"/>
        </authorList>
    </citation>
    <scope>IDENTIFICATION</scope>
    <source>
        <strain evidence="3">Yugu1</strain>
    </source>
</reference>
<accession>K3ZCW6</accession>
<feature type="domain" description="PB1-like" evidence="2">
    <location>
        <begin position="20"/>
        <end position="117"/>
    </location>
</feature>
<dbReference type="HOGENOM" id="CLU_006767_9_1_1"/>
<evidence type="ECO:0000313" key="3">
    <source>
        <dbReference type="EnsemblPlants" id="KQL14391"/>
    </source>
</evidence>
<dbReference type="Proteomes" id="UP000004995">
    <property type="component" value="Unassembled WGS sequence"/>
</dbReference>
<keyword evidence="4" id="KW-1185">Reference proteome</keyword>
<dbReference type="Pfam" id="PF26130">
    <property type="entry name" value="PB1-like"/>
    <property type="match status" value="1"/>
</dbReference>
<feature type="compositionally biased region" description="Acidic residues" evidence="1">
    <location>
        <begin position="171"/>
        <end position="197"/>
    </location>
</feature>